<dbReference type="CDD" id="cd00761">
    <property type="entry name" value="Glyco_tranf_GTA_type"/>
    <property type="match status" value="1"/>
</dbReference>
<dbReference type="PANTHER" id="PTHR22916:SF51">
    <property type="entry name" value="GLYCOSYLTRANSFERASE EPSH-RELATED"/>
    <property type="match status" value="1"/>
</dbReference>
<evidence type="ECO:0000259" key="3">
    <source>
        <dbReference type="Pfam" id="PF00535"/>
    </source>
</evidence>
<evidence type="ECO:0000313" key="4">
    <source>
        <dbReference type="EMBL" id="EIY74861.1"/>
    </source>
</evidence>
<dbReference type="Pfam" id="PF00535">
    <property type="entry name" value="Glycos_transf_2"/>
    <property type="match status" value="1"/>
</dbReference>
<evidence type="ECO:0000256" key="2">
    <source>
        <dbReference type="ARBA" id="ARBA00022679"/>
    </source>
</evidence>
<name>I9TYK7_PHOVU</name>
<keyword evidence="5" id="KW-1185">Reference proteome</keyword>
<dbReference type="InterPro" id="IPR029044">
    <property type="entry name" value="Nucleotide-diphossugar_trans"/>
</dbReference>
<sequence length="328" mass="38084">MENKLVSIIIPVYNVEKYIKKCLDTVLCQSHHNLEIILVDDGSSDASGIICDEYAQKDKRVKVIHKENEGVSVARNTGIDIATGEYICFSDADDYLQLDYVEYLLKIANENDADIAVTTDWFITFLGKEFPEDLRDIPLVLSPEHAAAAILYYHIPIGCNSKIFKRSLLNNKIRFYPQLSVGEGFNFNVKAFLSANKVAVTKRRIYYYRRNNPASCMTKFKLEKCNTALYAIQMIKDNLMIKSNSLNRACDFADWHTHGDMYNWMVLAKVKDMYPDMYMRCFNKVRSYSFKAIFAPISKKEKFRAILQFIHPRLLAFVLELRRAYYQR</sequence>
<dbReference type="HOGENOM" id="CLU_025996_25_0_10"/>
<reference evidence="4 5" key="1">
    <citation type="submission" date="2012-02" db="EMBL/GenBank/DDBJ databases">
        <title>The Genome Sequence of Bacteroides vulgatus CL09T03C04.</title>
        <authorList>
            <consortium name="The Broad Institute Genome Sequencing Platform"/>
            <person name="Earl A."/>
            <person name="Ward D."/>
            <person name="Feldgarden M."/>
            <person name="Gevers D."/>
            <person name="Zitomersky N.L."/>
            <person name="Coyne M.J."/>
            <person name="Comstock L.E."/>
            <person name="Young S.K."/>
            <person name="Zeng Q."/>
            <person name="Gargeya S."/>
            <person name="Fitzgerald M."/>
            <person name="Haas B."/>
            <person name="Abouelleil A."/>
            <person name="Alvarado L."/>
            <person name="Arachchi H.M."/>
            <person name="Berlin A."/>
            <person name="Chapman S.B."/>
            <person name="Gearin G."/>
            <person name="Goldberg J."/>
            <person name="Griggs A."/>
            <person name="Gujja S."/>
            <person name="Hansen M."/>
            <person name="Heiman D."/>
            <person name="Howarth C."/>
            <person name="Larimer J."/>
            <person name="Lui A."/>
            <person name="MacDonald P.J.P."/>
            <person name="McCowen C."/>
            <person name="Montmayeur A."/>
            <person name="Murphy C."/>
            <person name="Neiman D."/>
            <person name="Pearson M."/>
            <person name="Priest M."/>
            <person name="Roberts A."/>
            <person name="Saif S."/>
            <person name="Shea T."/>
            <person name="Sisk P."/>
            <person name="Stolte C."/>
            <person name="Sykes S."/>
            <person name="Wortman J."/>
            <person name="Nusbaum C."/>
            <person name="Birren B."/>
        </authorList>
    </citation>
    <scope>NUCLEOTIDE SEQUENCE [LARGE SCALE GENOMIC DNA]</scope>
    <source>
        <strain evidence="4 5">CL09T03C04</strain>
    </source>
</reference>
<dbReference type="GO" id="GO:0016758">
    <property type="term" value="F:hexosyltransferase activity"/>
    <property type="evidence" value="ECO:0007669"/>
    <property type="project" value="UniProtKB-ARBA"/>
</dbReference>
<organism evidence="4 5">
    <name type="scientific">Phocaeicola vulgatus CL09T03C04</name>
    <dbReference type="NCBI Taxonomy" id="997891"/>
    <lineage>
        <taxon>Bacteria</taxon>
        <taxon>Pseudomonadati</taxon>
        <taxon>Bacteroidota</taxon>
        <taxon>Bacteroidia</taxon>
        <taxon>Bacteroidales</taxon>
        <taxon>Bacteroidaceae</taxon>
        <taxon>Phocaeicola</taxon>
    </lineage>
</organism>
<dbReference type="AlphaFoldDB" id="I9TYK7"/>
<gene>
    <name evidence="4" type="ORF">HMPREF1058_03301</name>
</gene>
<keyword evidence="1" id="KW-0328">Glycosyltransferase</keyword>
<comment type="caution">
    <text evidence="4">The sequence shown here is derived from an EMBL/GenBank/DDBJ whole genome shotgun (WGS) entry which is preliminary data.</text>
</comment>
<dbReference type="Gene3D" id="3.90.550.10">
    <property type="entry name" value="Spore Coat Polysaccharide Biosynthesis Protein SpsA, Chain A"/>
    <property type="match status" value="1"/>
</dbReference>
<protein>
    <recommendedName>
        <fullName evidence="3">Glycosyltransferase 2-like domain-containing protein</fullName>
    </recommendedName>
</protein>
<accession>I9TYK7</accession>
<keyword evidence="2" id="KW-0808">Transferase</keyword>
<feature type="domain" description="Glycosyltransferase 2-like" evidence="3">
    <location>
        <begin position="7"/>
        <end position="119"/>
    </location>
</feature>
<dbReference type="InterPro" id="IPR001173">
    <property type="entry name" value="Glyco_trans_2-like"/>
</dbReference>
<dbReference type="EMBL" id="AGXZ01000029">
    <property type="protein sequence ID" value="EIY74861.1"/>
    <property type="molecule type" value="Genomic_DNA"/>
</dbReference>
<dbReference type="PANTHER" id="PTHR22916">
    <property type="entry name" value="GLYCOSYLTRANSFERASE"/>
    <property type="match status" value="1"/>
</dbReference>
<evidence type="ECO:0000256" key="1">
    <source>
        <dbReference type="ARBA" id="ARBA00022676"/>
    </source>
</evidence>
<dbReference type="RefSeq" id="WP_005852625.1">
    <property type="nucleotide sequence ID" value="NZ_JH724286.1"/>
</dbReference>
<dbReference type="PATRIC" id="fig|997891.3.peg.3471"/>
<evidence type="ECO:0000313" key="5">
    <source>
        <dbReference type="Proteomes" id="UP000004219"/>
    </source>
</evidence>
<dbReference type="Proteomes" id="UP000004219">
    <property type="component" value="Unassembled WGS sequence"/>
</dbReference>
<proteinExistence type="predicted"/>
<dbReference type="SUPFAM" id="SSF53448">
    <property type="entry name" value="Nucleotide-diphospho-sugar transferases"/>
    <property type="match status" value="1"/>
</dbReference>